<dbReference type="Pfam" id="PF11967">
    <property type="entry name" value="RecO_N"/>
    <property type="match status" value="1"/>
</dbReference>
<comment type="function">
    <text evidence="7">Involved in DNA repair and RecF pathway recombination.</text>
</comment>
<keyword evidence="4 7" id="KW-0233">DNA recombination</keyword>
<dbReference type="Proteomes" id="UP000231542">
    <property type="component" value="Unassembled WGS sequence"/>
</dbReference>
<dbReference type="HAMAP" id="MF_00201">
    <property type="entry name" value="RecO"/>
    <property type="match status" value="1"/>
</dbReference>
<dbReference type="GO" id="GO:0006310">
    <property type="term" value="P:DNA recombination"/>
    <property type="evidence" value="ECO:0007669"/>
    <property type="project" value="UniProtKB-UniRule"/>
</dbReference>
<dbReference type="Gene3D" id="1.20.1440.120">
    <property type="entry name" value="Recombination protein O, C-terminal domain"/>
    <property type="match status" value="1"/>
</dbReference>
<protein>
    <recommendedName>
        <fullName evidence="2 7">DNA repair protein RecO</fullName>
    </recommendedName>
    <alternativeName>
        <fullName evidence="6 7">Recombination protein O</fullName>
    </alternativeName>
</protein>
<evidence type="ECO:0000256" key="4">
    <source>
        <dbReference type="ARBA" id="ARBA00023172"/>
    </source>
</evidence>
<dbReference type="PANTHER" id="PTHR33991:SF1">
    <property type="entry name" value="DNA REPAIR PROTEIN RECO"/>
    <property type="match status" value="1"/>
</dbReference>
<dbReference type="PANTHER" id="PTHR33991">
    <property type="entry name" value="DNA REPAIR PROTEIN RECO"/>
    <property type="match status" value="1"/>
</dbReference>
<evidence type="ECO:0000256" key="5">
    <source>
        <dbReference type="ARBA" id="ARBA00023204"/>
    </source>
</evidence>
<evidence type="ECO:0000259" key="8">
    <source>
        <dbReference type="Pfam" id="PF11967"/>
    </source>
</evidence>
<dbReference type="EMBL" id="PEXU01000053">
    <property type="protein sequence ID" value="PIS42200.1"/>
    <property type="molecule type" value="Genomic_DNA"/>
</dbReference>
<gene>
    <name evidence="7 9" type="primary">recO</name>
    <name evidence="9" type="ORF">COT24_04760</name>
</gene>
<dbReference type="GO" id="GO:0043590">
    <property type="term" value="C:bacterial nucleoid"/>
    <property type="evidence" value="ECO:0007669"/>
    <property type="project" value="TreeGrafter"/>
</dbReference>
<keyword evidence="5 7" id="KW-0234">DNA repair</keyword>
<dbReference type="SUPFAM" id="SSF50249">
    <property type="entry name" value="Nucleic acid-binding proteins"/>
    <property type="match status" value="1"/>
</dbReference>
<dbReference type="GO" id="GO:0006302">
    <property type="term" value="P:double-strand break repair"/>
    <property type="evidence" value="ECO:0007669"/>
    <property type="project" value="TreeGrafter"/>
</dbReference>
<evidence type="ECO:0000313" key="10">
    <source>
        <dbReference type="Proteomes" id="UP000231542"/>
    </source>
</evidence>
<evidence type="ECO:0000256" key="6">
    <source>
        <dbReference type="ARBA" id="ARBA00033409"/>
    </source>
</evidence>
<sequence length="255" mass="29717">MFTHHSSAFILKRQDFKEYDKLLTIYSEKEGKIEVVARGTRKIQSKLAGHLEPFALVDLMVAQGKYHDRVTGSTILKNFEHLKSNFERIALATYFNESVDHLTRLHQTDQQTFDLIKEAYSALDHYNQKREDDFKRQVLIVLSFLLRLLSLQGFQPSFKNCFYCQRGIKEEQNFISYSQLSIICPACRKNEDNLETISPTTLKVLRLMSQERFSSLKINNLDDLIFGEIREVVNKILQAVSEREIKSAKMIEDLV</sequence>
<dbReference type="InterPro" id="IPR003717">
    <property type="entry name" value="RecO"/>
</dbReference>
<feature type="domain" description="DNA replication/recombination mediator RecO N-terminal" evidence="8">
    <location>
        <begin position="1"/>
        <end position="79"/>
    </location>
</feature>
<name>A0A2H0YUR2_9BACT</name>
<accession>A0A2H0YUR2</accession>
<dbReference type="Pfam" id="PF02565">
    <property type="entry name" value="RecO_C"/>
    <property type="match status" value="1"/>
</dbReference>
<organism evidence="9 10">
    <name type="scientific">Candidatus Kerfeldbacteria bacterium CG08_land_8_20_14_0_20_40_16</name>
    <dbReference type="NCBI Taxonomy" id="2014244"/>
    <lineage>
        <taxon>Bacteria</taxon>
        <taxon>Candidatus Kerfeldiibacteriota</taxon>
    </lineage>
</organism>
<dbReference type="AlphaFoldDB" id="A0A2H0YUR2"/>
<dbReference type="InterPro" id="IPR037278">
    <property type="entry name" value="ARFGAP/RecO"/>
</dbReference>
<dbReference type="InterPro" id="IPR012340">
    <property type="entry name" value="NA-bd_OB-fold"/>
</dbReference>
<keyword evidence="3 7" id="KW-0227">DNA damage</keyword>
<evidence type="ECO:0000256" key="7">
    <source>
        <dbReference type="HAMAP-Rule" id="MF_00201"/>
    </source>
</evidence>
<evidence type="ECO:0000256" key="2">
    <source>
        <dbReference type="ARBA" id="ARBA00021310"/>
    </source>
</evidence>
<evidence type="ECO:0000313" key="9">
    <source>
        <dbReference type="EMBL" id="PIS42200.1"/>
    </source>
</evidence>
<comment type="caution">
    <text evidence="9">The sequence shown here is derived from an EMBL/GenBank/DDBJ whole genome shotgun (WGS) entry which is preliminary data.</text>
</comment>
<reference evidence="9 10" key="1">
    <citation type="submission" date="2017-09" db="EMBL/GenBank/DDBJ databases">
        <title>Depth-based differentiation of microbial function through sediment-hosted aquifers and enrichment of novel symbionts in the deep terrestrial subsurface.</title>
        <authorList>
            <person name="Probst A.J."/>
            <person name="Ladd B."/>
            <person name="Jarett J.K."/>
            <person name="Geller-Mcgrath D.E."/>
            <person name="Sieber C.M."/>
            <person name="Emerson J.B."/>
            <person name="Anantharaman K."/>
            <person name="Thomas B.C."/>
            <person name="Malmstrom R."/>
            <person name="Stieglmeier M."/>
            <person name="Klingl A."/>
            <person name="Woyke T."/>
            <person name="Ryan C.M."/>
            <person name="Banfield J.F."/>
        </authorList>
    </citation>
    <scope>NUCLEOTIDE SEQUENCE [LARGE SCALE GENOMIC DNA]</scope>
    <source>
        <strain evidence="9">CG08_land_8_20_14_0_20_40_16</strain>
    </source>
</reference>
<dbReference type="NCBIfam" id="TIGR00613">
    <property type="entry name" value="reco"/>
    <property type="match status" value="1"/>
</dbReference>
<dbReference type="InterPro" id="IPR042242">
    <property type="entry name" value="RecO_C"/>
</dbReference>
<proteinExistence type="inferred from homology"/>
<comment type="similarity">
    <text evidence="1 7">Belongs to the RecO family.</text>
</comment>
<dbReference type="Gene3D" id="2.40.50.140">
    <property type="entry name" value="Nucleic acid-binding proteins"/>
    <property type="match status" value="1"/>
</dbReference>
<evidence type="ECO:0000256" key="3">
    <source>
        <dbReference type="ARBA" id="ARBA00022763"/>
    </source>
</evidence>
<dbReference type="SUPFAM" id="SSF57863">
    <property type="entry name" value="ArfGap/RecO-like zinc finger"/>
    <property type="match status" value="1"/>
</dbReference>
<dbReference type="InterPro" id="IPR022572">
    <property type="entry name" value="DNA_rep/recomb_RecO_N"/>
</dbReference>
<evidence type="ECO:0000256" key="1">
    <source>
        <dbReference type="ARBA" id="ARBA00007452"/>
    </source>
</evidence>